<feature type="domain" description="5'-3' exonuclease" evidence="8">
    <location>
        <begin position="2"/>
        <end position="285"/>
    </location>
</feature>
<evidence type="ECO:0000256" key="7">
    <source>
        <dbReference type="SAM" id="MobiDB-lite"/>
    </source>
</evidence>
<dbReference type="OrthoDB" id="9806424at2"/>
<feature type="region of interest" description="Disordered" evidence="7">
    <location>
        <begin position="78"/>
        <end position="101"/>
    </location>
</feature>
<dbReference type="KEGG" id="nak:EH165_06970"/>
<dbReference type="InterPro" id="IPR038969">
    <property type="entry name" value="FEN"/>
</dbReference>
<dbReference type="InterPro" id="IPR008918">
    <property type="entry name" value="HhH2"/>
</dbReference>
<gene>
    <name evidence="9" type="ORF">EH165_06970</name>
</gene>
<keyword evidence="1" id="KW-0540">Nuclease</keyword>
<comment type="function">
    <text evidence="5">5'-3' exonuclease acting preferentially on double-stranded DNA.</text>
</comment>
<dbReference type="Pfam" id="PF02739">
    <property type="entry name" value="5_3_exonuc_N"/>
    <property type="match status" value="1"/>
</dbReference>
<sequence>MLQLLDLAGIYYRAYYALPASLKSPGGMSINAIRGSLDIMTRVLADAKADKLVACLDLDWRPAFRVAAIPSYKAHRVLPAAPPTDGGPEEVAPDGPEEVPDDLSPQVPVLLEVLAAIGITVAGAPGFEADDVIGTLVHQRTEEVEVVTGDRDLYQVAVDGENRCRVRYIGAGMSKVQLLGAGEVASKHGIPVGRYADFAALRGDPSDGLPGVPGIGDKTAAALVSQFGSLEDLAQAAEDPTSAMPPAQRRKLIAARDYLAVAGTVVRVATGASIIFDPEGDPTLPTEPVDATRLRELVAQYGISAPVNRLVAYLATRS</sequence>
<dbReference type="EMBL" id="CP034170">
    <property type="protein sequence ID" value="AZI57920.1"/>
    <property type="molecule type" value="Genomic_DNA"/>
</dbReference>
<dbReference type="InterPro" id="IPR020045">
    <property type="entry name" value="DNA_polI_H3TH"/>
</dbReference>
<dbReference type="Proteomes" id="UP000268084">
    <property type="component" value="Chromosome"/>
</dbReference>
<keyword evidence="4" id="KW-0238">DNA-binding</keyword>
<evidence type="ECO:0000256" key="4">
    <source>
        <dbReference type="ARBA" id="ARBA00023125"/>
    </source>
</evidence>
<dbReference type="Gene3D" id="3.40.50.1010">
    <property type="entry name" value="5'-nuclease"/>
    <property type="match status" value="1"/>
</dbReference>
<evidence type="ECO:0000256" key="3">
    <source>
        <dbReference type="ARBA" id="ARBA00022839"/>
    </source>
</evidence>
<evidence type="ECO:0000259" key="8">
    <source>
        <dbReference type="SMART" id="SM00475"/>
    </source>
</evidence>
<proteinExistence type="predicted"/>
<reference evidence="9 10" key="2">
    <citation type="submission" date="2018-12" db="EMBL/GenBank/DDBJ databases">
        <title>Nakamurella antarcticus sp. nov., isolated from Antarctica South Shetland Islands soil.</title>
        <authorList>
            <person name="Peng F."/>
        </authorList>
    </citation>
    <scope>NUCLEOTIDE SEQUENCE [LARGE SCALE GENOMIC DNA]</scope>
    <source>
        <strain evidence="9 10">S14-144</strain>
    </source>
</reference>
<dbReference type="Gene3D" id="1.10.150.20">
    <property type="entry name" value="5' to 3' exonuclease, C-terminal subdomain"/>
    <property type="match status" value="1"/>
</dbReference>
<dbReference type="PANTHER" id="PTHR42646">
    <property type="entry name" value="FLAP ENDONUCLEASE XNI"/>
    <property type="match status" value="1"/>
</dbReference>
<evidence type="ECO:0000313" key="10">
    <source>
        <dbReference type="Proteomes" id="UP000268084"/>
    </source>
</evidence>
<dbReference type="SUPFAM" id="SSF47807">
    <property type="entry name" value="5' to 3' exonuclease, C-terminal subdomain"/>
    <property type="match status" value="1"/>
</dbReference>
<reference evidence="9 10" key="1">
    <citation type="submission" date="2018-11" db="EMBL/GenBank/DDBJ databases">
        <authorList>
            <person name="Da X."/>
        </authorList>
    </citation>
    <scope>NUCLEOTIDE SEQUENCE [LARGE SCALE GENOMIC DNA]</scope>
    <source>
        <strain evidence="9 10">S14-144</strain>
    </source>
</reference>
<evidence type="ECO:0000256" key="6">
    <source>
        <dbReference type="ARBA" id="ARBA00050026"/>
    </source>
</evidence>
<keyword evidence="10" id="KW-1185">Reference proteome</keyword>
<evidence type="ECO:0000256" key="1">
    <source>
        <dbReference type="ARBA" id="ARBA00022722"/>
    </source>
</evidence>
<dbReference type="AlphaFoldDB" id="A0A3G8ZL44"/>
<dbReference type="SMART" id="SM00475">
    <property type="entry name" value="53EXOc"/>
    <property type="match status" value="1"/>
</dbReference>
<organism evidence="9 10">
    <name type="scientific">Nakamurella antarctica</name>
    <dbReference type="NCBI Taxonomy" id="1902245"/>
    <lineage>
        <taxon>Bacteria</taxon>
        <taxon>Bacillati</taxon>
        <taxon>Actinomycetota</taxon>
        <taxon>Actinomycetes</taxon>
        <taxon>Nakamurellales</taxon>
        <taxon>Nakamurellaceae</taxon>
        <taxon>Nakamurella</taxon>
    </lineage>
</organism>
<dbReference type="InterPro" id="IPR020046">
    <property type="entry name" value="5-3_exonucl_a-hlix_arch_N"/>
</dbReference>
<dbReference type="CDD" id="cd09859">
    <property type="entry name" value="PIN_53EXO"/>
    <property type="match status" value="1"/>
</dbReference>
<dbReference type="Pfam" id="PF01367">
    <property type="entry name" value="5_3_exonuc"/>
    <property type="match status" value="1"/>
</dbReference>
<evidence type="ECO:0000313" key="9">
    <source>
        <dbReference type="EMBL" id="AZI57920.1"/>
    </source>
</evidence>
<dbReference type="CDD" id="cd09898">
    <property type="entry name" value="H3TH_53EXO"/>
    <property type="match status" value="1"/>
</dbReference>
<keyword evidence="2" id="KW-0378">Hydrolase</keyword>
<dbReference type="GO" id="GO:0033567">
    <property type="term" value="P:DNA replication, Okazaki fragment processing"/>
    <property type="evidence" value="ECO:0007669"/>
    <property type="project" value="InterPro"/>
</dbReference>
<name>A0A3G8ZL44_9ACTN</name>
<dbReference type="GO" id="GO:0017108">
    <property type="term" value="F:5'-flap endonuclease activity"/>
    <property type="evidence" value="ECO:0007669"/>
    <property type="project" value="InterPro"/>
</dbReference>
<evidence type="ECO:0000256" key="5">
    <source>
        <dbReference type="ARBA" id="ARBA00049957"/>
    </source>
</evidence>
<accession>A0A3G8ZL44</accession>
<protein>
    <recommendedName>
        <fullName evidence="6">5'-3' exonuclease</fullName>
    </recommendedName>
</protein>
<dbReference type="InterPro" id="IPR036279">
    <property type="entry name" value="5-3_exonuclease_C_sf"/>
</dbReference>
<evidence type="ECO:0000256" key="2">
    <source>
        <dbReference type="ARBA" id="ARBA00022801"/>
    </source>
</evidence>
<dbReference type="GO" id="GO:0008409">
    <property type="term" value="F:5'-3' exonuclease activity"/>
    <property type="evidence" value="ECO:0007669"/>
    <property type="project" value="InterPro"/>
</dbReference>
<keyword evidence="3 9" id="KW-0269">Exonuclease</keyword>
<dbReference type="SUPFAM" id="SSF88723">
    <property type="entry name" value="PIN domain-like"/>
    <property type="match status" value="1"/>
</dbReference>
<dbReference type="PANTHER" id="PTHR42646:SF2">
    <property type="entry name" value="5'-3' EXONUCLEASE FAMILY PROTEIN"/>
    <property type="match status" value="1"/>
</dbReference>
<feature type="compositionally biased region" description="Acidic residues" evidence="7">
    <location>
        <begin position="87"/>
        <end position="101"/>
    </location>
</feature>
<dbReference type="RefSeq" id="WP_124798775.1">
    <property type="nucleotide sequence ID" value="NZ_CP034170.1"/>
</dbReference>
<dbReference type="InterPro" id="IPR029060">
    <property type="entry name" value="PIN-like_dom_sf"/>
</dbReference>
<dbReference type="GO" id="GO:0003677">
    <property type="term" value="F:DNA binding"/>
    <property type="evidence" value="ECO:0007669"/>
    <property type="project" value="UniProtKB-KW"/>
</dbReference>
<dbReference type="InterPro" id="IPR002421">
    <property type="entry name" value="5-3_exonuclease"/>
</dbReference>
<dbReference type="SMART" id="SM00279">
    <property type="entry name" value="HhH2"/>
    <property type="match status" value="1"/>
</dbReference>